<evidence type="ECO:0000259" key="1">
    <source>
        <dbReference type="Pfam" id="PF08000"/>
    </source>
</evidence>
<feature type="domain" description="Bacterial Pleckstrin homology" evidence="1">
    <location>
        <begin position="2"/>
        <end position="123"/>
    </location>
</feature>
<dbReference type="PANTHER" id="PTHR35796:SF3">
    <property type="entry name" value="BHLH DOMAIN-CONTAINING PROTEIN"/>
    <property type="match status" value="1"/>
</dbReference>
<dbReference type="EMBL" id="MAEL01000054">
    <property type="protein sequence ID" value="KAF1301941.1"/>
    <property type="molecule type" value="Genomic_DNA"/>
</dbReference>
<keyword evidence="2" id="KW-0547">Nucleotide-binding</keyword>
<dbReference type="SUPFAM" id="SSF50729">
    <property type="entry name" value="PH domain-like"/>
    <property type="match status" value="1"/>
</dbReference>
<evidence type="ECO:0000313" key="2">
    <source>
        <dbReference type="EMBL" id="KAF1301941.1"/>
    </source>
</evidence>
<dbReference type="Proteomes" id="UP000782705">
    <property type="component" value="Unassembled WGS sequence"/>
</dbReference>
<proteinExistence type="predicted"/>
<gene>
    <name evidence="2" type="ORF">BAU17_00810</name>
</gene>
<comment type="caution">
    <text evidence="2">The sequence shown here is derived from an EMBL/GenBank/DDBJ whole genome shotgun (WGS) entry which is preliminary data.</text>
</comment>
<dbReference type="Gene3D" id="2.30.29.50">
    <property type="entry name" value="Bacterial Pleckstrin homology domain"/>
    <property type="match status" value="1"/>
</dbReference>
<evidence type="ECO:0000313" key="3">
    <source>
        <dbReference type="Proteomes" id="UP000782705"/>
    </source>
</evidence>
<dbReference type="PANTHER" id="PTHR35796">
    <property type="entry name" value="HYPOTHETICAL CYTOSOLIC PROTEIN"/>
    <property type="match status" value="1"/>
</dbReference>
<dbReference type="RefSeq" id="WP_161902921.1">
    <property type="nucleotide sequence ID" value="NZ_MAEL01000054.1"/>
</dbReference>
<dbReference type="Pfam" id="PF08000">
    <property type="entry name" value="bPH_1"/>
    <property type="match status" value="1"/>
</dbReference>
<protein>
    <submittedName>
        <fullName evidence="2">Helicase</fullName>
    </submittedName>
</protein>
<organism evidence="2 3">
    <name type="scientific">Candidatus Enterococcus willemsii</name>
    <dbReference type="NCBI Taxonomy" id="1857215"/>
    <lineage>
        <taxon>Bacteria</taxon>
        <taxon>Bacillati</taxon>
        <taxon>Bacillota</taxon>
        <taxon>Bacilli</taxon>
        <taxon>Lactobacillales</taxon>
        <taxon>Enterococcaceae</taxon>
        <taxon>Enterococcus</taxon>
    </lineage>
</organism>
<name>A0ABQ6YW69_9ENTE</name>
<dbReference type="GO" id="GO:0004386">
    <property type="term" value="F:helicase activity"/>
    <property type="evidence" value="ECO:0007669"/>
    <property type="project" value="UniProtKB-KW"/>
</dbReference>
<keyword evidence="2" id="KW-0347">Helicase</keyword>
<reference evidence="2 3" key="1">
    <citation type="submission" date="2016-06" db="EMBL/GenBank/DDBJ databases">
        <title>Four novel species of enterococci isolated from chicken manure.</title>
        <authorList>
            <person name="Van Tyne D."/>
        </authorList>
    </citation>
    <scope>NUCLEOTIDE SEQUENCE [LARGE SCALE GENOMIC DNA]</scope>
    <source>
        <strain evidence="2 3">CU12B</strain>
    </source>
</reference>
<keyword evidence="2" id="KW-0378">Hydrolase</keyword>
<dbReference type="CDD" id="cd13225">
    <property type="entry name" value="PH-like_bacteria"/>
    <property type="match status" value="1"/>
</dbReference>
<dbReference type="InterPro" id="IPR012544">
    <property type="entry name" value="PHb"/>
</dbReference>
<dbReference type="InterPro" id="IPR037063">
    <property type="entry name" value="PHb_sf"/>
</dbReference>
<keyword evidence="3" id="KW-1185">Reference proteome</keyword>
<accession>A0ABQ6YW69</accession>
<keyword evidence="2" id="KW-0067">ATP-binding</keyword>
<sequence>MGLFNGLIGNATEAKPAGVEKDLADVLMPEEQVDLAFKLVRDLVVFTDYRLIIVDKQGVTGKKTSYKTYPYKSISRFTVETSGHFDLDAELKIWISSALEPVEILQFRKDKNITQVQKALAMAVLK</sequence>